<dbReference type="EMBL" id="CM022219">
    <property type="protein sequence ID" value="KAF7038738.1"/>
    <property type="molecule type" value="Genomic_DNA"/>
</dbReference>
<evidence type="ECO:0000259" key="4">
    <source>
        <dbReference type="Pfam" id="PF12697"/>
    </source>
</evidence>
<dbReference type="PANTHER" id="PTHR43248:SF3">
    <property type="entry name" value="AB HYDROLASE-1 DOMAIN-CONTAINING PROTEIN"/>
    <property type="match status" value="1"/>
</dbReference>
<keyword evidence="2" id="KW-0378">Hydrolase</keyword>
<accession>A0A9R1G243</accession>
<dbReference type="InterPro" id="IPR029058">
    <property type="entry name" value="AB_hydrolase_fold"/>
</dbReference>
<dbReference type="Pfam" id="PF12697">
    <property type="entry name" value="Abhydrolase_6"/>
    <property type="match status" value="1"/>
</dbReference>
<evidence type="ECO:0000313" key="5">
    <source>
        <dbReference type="EMBL" id="KAF7038738.1"/>
    </source>
</evidence>
<feature type="non-terminal residue" evidence="5">
    <location>
        <position position="1"/>
    </location>
</feature>
<dbReference type="OrthoDB" id="8119704at2759"/>
<proteinExistence type="inferred from homology"/>
<evidence type="ECO:0000256" key="3">
    <source>
        <dbReference type="SAM" id="MobiDB-lite"/>
    </source>
</evidence>
<comment type="caution">
    <text evidence="5">The sequence shown here is derived from an EMBL/GenBank/DDBJ whole genome shotgun (WGS) entry which is preliminary data.</text>
</comment>
<reference evidence="5" key="2">
    <citation type="submission" date="2020-03" db="EMBL/GenBank/DDBJ databases">
        <title>The second near-complete assembly of the hexaploid bread wheat (Triticum aestivum) genome.</title>
        <authorList>
            <person name="Zimin A.V."/>
            <person name="Puiu D."/>
            <person name="Shumante A."/>
            <person name="Alonge M."/>
            <person name="Salzberg S.L."/>
        </authorList>
    </citation>
    <scope>NUCLEOTIDE SEQUENCE</scope>
    <source>
        <tissue evidence="5">Leaf</tissue>
    </source>
</reference>
<dbReference type="SUPFAM" id="SSF53474">
    <property type="entry name" value="alpha/beta-Hydrolases"/>
    <property type="match status" value="1"/>
</dbReference>
<dbReference type="Proteomes" id="UP000815260">
    <property type="component" value="Chromosome 3D"/>
</dbReference>
<dbReference type="GO" id="GO:0016787">
    <property type="term" value="F:hydrolase activity"/>
    <property type="evidence" value="ECO:0007669"/>
    <property type="project" value="UniProtKB-KW"/>
</dbReference>
<evidence type="ECO:0000256" key="2">
    <source>
        <dbReference type="ARBA" id="ARBA00022801"/>
    </source>
</evidence>
<dbReference type="InterPro" id="IPR000073">
    <property type="entry name" value="AB_hydrolase_1"/>
</dbReference>
<name>A0A9R1G243_WHEAT</name>
<protein>
    <recommendedName>
        <fullName evidence="4">AB hydrolase-1 domain-containing protein</fullName>
    </recommendedName>
</protein>
<comment type="similarity">
    <text evidence="1">Belongs to the peptidase S33 family.</text>
</comment>
<feature type="compositionally biased region" description="Low complexity" evidence="3">
    <location>
        <begin position="64"/>
        <end position="77"/>
    </location>
</feature>
<evidence type="ECO:0000256" key="1">
    <source>
        <dbReference type="ARBA" id="ARBA00010088"/>
    </source>
</evidence>
<dbReference type="Gene3D" id="3.40.50.1820">
    <property type="entry name" value="alpha/beta hydrolase"/>
    <property type="match status" value="1"/>
</dbReference>
<feature type="domain" description="AB hydrolase-1" evidence="4">
    <location>
        <begin position="94"/>
        <end position="326"/>
    </location>
</feature>
<dbReference type="InterPro" id="IPR051601">
    <property type="entry name" value="Serine_prot/Carboxylest_S33"/>
</dbReference>
<sequence length="339" mass="36621">WRRPSERPPPPSARASSPPPPPGLPGACSSPPPSTRTPPTRPKPSPSTRSSSPRRSRLPPPPSSSTASWAPAATGAPSPAPSPPSSATAQWKMVLVDLRNHGSSARIKGLSPPHDMSSAAKDLADLVKARGWTWPDVVVGHSMGGKVALDFAESCSRGDYGESAALPKQLWVLDSVPGEVQIDNSDGEVERVLQTLASLPSSLPSRKWVVDHMVSLGFSKSLSDWIGSNLKKDNEHVTWAFDLQAATDMFNSYRDRSYWGLLENPPKGLEISIVQAELSDRWHPEDVQRLEALSRRGSRPDAGKVSLHVLPNSGHWVHVDNPKGLLEIMAPNFLSTVQN</sequence>
<reference evidence="5" key="1">
    <citation type="journal article" date="2017" name="Gigascience">
        <title>The first near-complete assembly of the hexaploid bread wheat genome, Triticum aestivum.</title>
        <authorList>
            <person name="Zimin A.V."/>
            <person name="Puiu D."/>
            <person name="Hall R."/>
            <person name="Kingan S."/>
            <person name="Clavijo B.J."/>
            <person name="Salzberg S.L."/>
        </authorList>
    </citation>
    <scope>NUCLEOTIDE SEQUENCE</scope>
    <source>
        <tissue evidence="5">Leaf</tissue>
    </source>
</reference>
<dbReference type="PANTHER" id="PTHR43248">
    <property type="entry name" value="2-SUCCINYL-6-HYDROXY-2,4-CYCLOHEXADIENE-1-CARBOXYLATE SYNTHASE"/>
    <property type="match status" value="1"/>
</dbReference>
<organism evidence="5">
    <name type="scientific">Triticum aestivum</name>
    <name type="common">Wheat</name>
    <dbReference type="NCBI Taxonomy" id="4565"/>
    <lineage>
        <taxon>Eukaryota</taxon>
        <taxon>Viridiplantae</taxon>
        <taxon>Streptophyta</taxon>
        <taxon>Embryophyta</taxon>
        <taxon>Tracheophyta</taxon>
        <taxon>Spermatophyta</taxon>
        <taxon>Magnoliopsida</taxon>
        <taxon>Liliopsida</taxon>
        <taxon>Poales</taxon>
        <taxon>Poaceae</taxon>
        <taxon>BOP clade</taxon>
        <taxon>Pooideae</taxon>
        <taxon>Triticodae</taxon>
        <taxon>Triticeae</taxon>
        <taxon>Triticinae</taxon>
        <taxon>Triticum</taxon>
    </lineage>
</organism>
<gene>
    <name evidence="5" type="ORF">CFC21_048865</name>
</gene>
<feature type="region of interest" description="Disordered" evidence="3">
    <location>
        <begin position="1"/>
        <end position="87"/>
    </location>
</feature>
<feature type="compositionally biased region" description="Pro residues" evidence="3">
    <location>
        <begin position="7"/>
        <end position="45"/>
    </location>
</feature>
<dbReference type="AlphaFoldDB" id="A0A9R1G243"/>